<feature type="region of interest" description="Disordered" evidence="1">
    <location>
        <begin position="88"/>
        <end position="114"/>
    </location>
</feature>
<feature type="compositionally biased region" description="Basic and acidic residues" evidence="1">
    <location>
        <begin position="99"/>
        <end position="114"/>
    </location>
</feature>
<name>A0AAV9VFB5_9PEZI</name>
<feature type="region of interest" description="Disordered" evidence="1">
    <location>
        <begin position="1"/>
        <end position="36"/>
    </location>
</feature>
<sequence length="114" mass="13019">MRRVEVEKAREEGRREAEKTREEGRQQERRRLKEEVEEAMGRAAAKEAVAEETKRGSDFLSKAYMALWDERADLRKKNAALAARVGELHRASKNLASRKGAEGKAKAEPEPEQK</sequence>
<feature type="compositionally biased region" description="Basic and acidic residues" evidence="1">
    <location>
        <begin position="1"/>
        <end position="34"/>
    </location>
</feature>
<evidence type="ECO:0000313" key="2">
    <source>
        <dbReference type="EMBL" id="KAK6360650.1"/>
    </source>
</evidence>
<organism evidence="2 3">
    <name type="scientific">Orbilia blumenaviensis</name>
    <dbReference type="NCBI Taxonomy" id="1796055"/>
    <lineage>
        <taxon>Eukaryota</taxon>
        <taxon>Fungi</taxon>
        <taxon>Dikarya</taxon>
        <taxon>Ascomycota</taxon>
        <taxon>Pezizomycotina</taxon>
        <taxon>Orbiliomycetes</taxon>
        <taxon>Orbiliales</taxon>
        <taxon>Orbiliaceae</taxon>
        <taxon>Orbilia</taxon>
    </lineage>
</organism>
<dbReference type="AlphaFoldDB" id="A0AAV9VFB5"/>
<evidence type="ECO:0000313" key="3">
    <source>
        <dbReference type="Proteomes" id="UP001373714"/>
    </source>
</evidence>
<reference evidence="2 3" key="1">
    <citation type="submission" date="2019-10" db="EMBL/GenBank/DDBJ databases">
        <authorList>
            <person name="Palmer J.M."/>
        </authorList>
    </citation>
    <scope>NUCLEOTIDE SEQUENCE [LARGE SCALE GENOMIC DNA]</scope>
    <source>
        <strain evidence="2 3">TWF730</strain>
    </source>
</reference>
<evidence type="ECO:0000256" key="1">
    <source>
        <dbReference type="SAM" id="MobiDB-lite"/>
    </source>
</evidence>
<protein>
    <submittedName>
        <fullName evidence="2">Uncharacterized protein</fullName>
    </submittedName>
</protein>
<dbReference type="EMBL" id="JAVHNS010000003">
    <property type="protein sequence ID" value="KAK6360650.1"/>
    <property type="molecule type" value="Genomic_DNA"/>
</dbReference>
<dbReference type="Proteomes" id="UP001373714">
    <property type="component" value="Unassembled WGS sequence"/>
</dbReference>
<keyword evidence="3" id="KW-1185">Reference proteome</keyword>
<proteinExistence type="predicted"/>
<comment type="caution">
    <text evidence="2">The sequence shown here is derived from an EMBL/GenBank/DDBJ whole genome shotgun (WGS) entry which is preliminary data.</text>
</comment>
<gene>
    <name evidence="2" type="ORF">TWF730_006786</name>
</gene>
<accession>A0AAV9VFB5</accession>